<dbReference type="Proteomes" id="UP000023152">
    <property type="component" value="Unassembled WGS sequence"/>
</dbReference>
<feature type="compositionally biased region" description="Basic and acidic residues" evidence="1">
    <location>
        <begin position="134"/>
        <end position="144"/>
    </location>
</feature>
<protein>
    <submittedName>
        <fullName evidence="2">Uncharacterized protein</fullName>
    </submittedName>
</protein>
<feature type="compositionally biased region" description="Low complexity" evidence="1">
    <location>
        <begin position="119"/>
        <end position="133"/>
    </location>
</feature>
<evidence type="ECO:0000313" key="2">
    <source>
        <dbReference type="EMBL" id="ETO15126.1"/>
    </source>
</evidence>
<organism evidence="2 3">
    <name type="scientific">Reticulomyxa filosa</name>
    <dbReference type="NCBI Taxonomy" id="46433"/>
    <lineage>
        <taxon>Eukaryota</taxon>
        <taxon>Sar</taxon>
        <taxon>Rhizaria</taxon>
        <taxon>Retaria</taxon>
        <taxon>Foraminifera</taxon>
        <taxon>Monothalamids</taxon>
        <taxon>Reticulomyxidae</taxon>
        <taxon>Reticulomyxa</taxon>
    </lineage>
</organism>
<dbReference type="EMBL" id="ASPP01019443">
    <property type="protein sequence ID" value="ETO15126.1"/>
    <property type="molecule type" value="Genomic_DNA"/>
</dbReference>
<proteinExistence type="predicted"/>
<dbReference type="AlphaFoldDB" id="X6MN74"/>
<feature type="compositionally biased region" description="Basic and acidic residues" evidence="1">
    <location>
        <begin position="101"/>
        <end position="110"/>
    </location>
</feature>
<evidence type="ECO:0000256" key="1">
    <source>
        <dbReference type="SAM" id="MobiDB-lite"/>
    </source>
</evidence>
<keyword evidence="3" id="KW-1185">Reference proteome</keyword>
<name>X6MN74_RETFI</name>
<reference evidence="2 3" key="1">
    <citation type="journal article" date="2013" name="Curr. Biol.">
        <title>The Genome of the Foraminiferan Reticulomyxa filosa.</title>
        <authorList>
            <person name="Glockner G."/>
            <person name="Hulsmann N."/>
            <person name="Schleicher M."/>
            <person name="Noegel A.A."/>
            <person name="Eichinger L."/>
            <person name="Gallinger C."/>
            <person name="Pawlowski J."/>
            <person name="Sierra R."/>
            <person name="Euteneuer U."/>
            <person name="Pillet L."/>
            <person name="Moustafa A."/>
            <person name="Platzer M."/>
            <person name="Groth M."/>
            <person name="Szafranski K."/>
            <person name="Schliwa M."/>
        </authorList>
    </citation>
    <scope>NUCLEOTIDE SEQUENCE [LARGE SCALE GENOMIC DNA]</scope>
</reference>
<sequence length="144" mass="16432">MEAFLVMLEGMPSATQVWSDKWKELKRYHEQTLHQNMMERSEGLAMLSHGLQQAPESMTEISDKKNQEEAEEEEEVELKAVNTQEKTDTNVGSDTAMSKPKTQELHHDHYSLINNRVANEANSNHNHNPNVLKNDSKDDVSQAS</sequence>
<feature type="region of interest" description="Disordered" evidence="1">
    <location>
        <begin position="52"/>
        <end position="144"/>
    </location>
</feature>
<feature type="compositionally biased region" description="Polar residues" evidence="1">
    <location>
        <begin position="81"/>
        <end position="96"/>
    </location>
</feature>
<gene>
    <name evidence="2" type="ORF">RFI_22237</name>
</gene>
<comment type="caution">
    <text evidence="2">The sequence shown here is derived from an EMBL/GenBank/DDBJ whole genome shotgun (WGS) entry which is preliminary data.</text>
</comment>
<accession>X6MN74</accession>
<evidence type="ECO:0000313" key="3">
    <source>
        <dbReference type="Proteomes" id="UP000023152"/>
    </source>
</evidence>